<evidence type="ECO:0000256" key="2">
    <source>
        <dbReference type="SAM" id="SignalP"/>
    </source>
</evidence>
<sequence length="242" mass="26648">MLYYVFVVAFFWAVATAQNIPANSFANFDTYWNYLYPWGSDHNGGARMDAAHVSVEDGVLVLTAEPVTGQSPAQHGGSEIPINYFSGAIHAKEQFTVKAGGGYDFSADFIAPVEVGTWPAFWLTGVNSWPPEIDIAEWKGSGDISFNTFNTSSEVDALDVDYPSPSEWHSVKAEIRAVNGQDLKTDFYLDGEWVTSQYGANFINAPFWFIINYQMEGSSGEPGPEDNSTFSVGNTRVVDYNP</sequence>
<dbReference type="Gene3D" id="2.60.120.200">
    <property type="match status" value="1"/>
</dbReference>
<reference evidence="4 5" key="1">
    <citation type="journal article" date="2021" name="Nat. Commun.">
        <title>Genetic determinants of endophytism in the Arabidopsis root mycobiome.</title>
        <authorList>
            <person name="Mesny F."/>
            <person name="Miyauchi S."/>
            <person name="Thiergart T."/>
            <person name="Pickel B."/>
            <person name="Atanasova L."/>
            <person name="Karlsson M."/>
            <person name="Huettel B."/>
            <person name="Barry K.W."/>
            <person name="Haridas S."/>
            <person name="Chen C."/>
            <person name="Bauer D."/>
            <person name="Andreopoulos W."/>
            <person name="Pangilinan J."/>
            <person name="LaButti K."/>
            <person name="Riley R."/>
            <person name="Lipzen A."/>
            <person name="Clum A."/>
            <person name="Drula E."/>
            <person name="Henrissat B."/>
            <person name="Kohler A."/>
            <person name="Grigoriev I.V."/>
            <person name="Martin F.M."/>
            <person name="Hacquard S."/>
        </authorList>
    </citation>
    <scope>NUCLEOTIDE SEQUENCE [LARGE SCALE GENOMIC DNA]</scope>
    <source>
        <strain evidence="4 5">MPI-CAGE-CH-0241</strain>
    </source>
</reference>
<evidence type="ECO:0000256" key="1">
    <source>
        <dbReference type="SAM" id="MobiDB-lite"/>
    </source>
</evidence>
<organism evidence="4 5">
    <name type="scientific">Thelonectria olida</name>
    <dbReference type="NCBI Taxonomy" id="1576542"/>
    <lineage>
        <taxon>Eukaryota</taxon>
        <taxon>Fungi</taxon>
        <taxon>Dikarya</taxon>
        <taxon>Ascomycota</taxon>
        <taxon>Pezizomycotina</taxon>
        <taxon>Sordariomycetes</taxon>
        <taxon>Hypocreomycetidae</taxon>
        <taxon>Hypocreales</taxon>
        <taxon>Nectriaceae</taxon>
        <taxon>Thelonectria</taxon>
    </lineage>
</organism>
<evidence type="ECO:0000259" key="3">
    <source>
        <dbReference type="PROSITE" id="PS51762"/>
    </source>
</evidence>
<evidence type="ECO:0000313" key="4">
    <source>
        <dbReference type="EMBL" id="KAH6887417.1"/>
    </source>
</evidence>
<dbReference type="EMBL" id="JAGPYM010000014">
    <property type="protein sequence ID" value="KAH6887417.1"/>
    <property type="molecule type" value="Genomic_DNA"/>
</dbReference>
<dbReference type="PROSITE" id="PS51762">
    <property type="entry name" value="GH16_2"/>
    <property type="match status" value="1"/>
</dbReference>
<feature type="region of interest" description="Disordered" evidence="1">
    <location>
        <begin position="220"/>
        <end position="242"/>
    </location>
</feature>
<dbReference type="InterPro" id="IPR013320">
    <property type="entry name" value="ConA-like_dom_sf"/>
</dbReference>
<dbReference type="GO" id="GO:0005975">
    <property type="term" value="P:carbohydrate metabolic process"/>
    <property type="evidence" value="ECO:0007669"/>
    <property type="project" value="InterPro"/>
</dbReference>
<feature type="chain" id="PRO_5040254492" evidence="2">
    <location>
        <begin position="18"/>
        <end position="242"/>
    </location>
</feature>
<protein>
    <submittedName>
        <fullName evidence="4">Concanavalin A-like lectin/glucanase domain-containing protein</fullName>
    </submittedName>
</protein>
<accession>A0A9P8W1Z3</accession>
<keyword evidence="2" id="KW-0732">Signal</keyword>
<name>A0A9P8W1Z3_9HYPO</name>
<dbReference type="GO" id="GO:0004553">
    <property type="term" value="F:hydrolase activity, hydrolyzing O-glycosyl compounds"/>
    <property type="evidence" value="ECO:0007669"/>
    <property type="project" value="InterPro"/>
</dbReference>
<proteinExistence type="predicted"/>
<dbReference type="Proteomes" id="UP000777438">
    <property type="component" value="Unassembled WGS sequence"/>
</dbReference>
<feature type="domain" description="GH16" evidence="3">
    <location>
        <begin position="15"/>
        <end position="242"/>
    </location>
</feature>
<feature type="signal peptide" evidence="2">
    <location>
        <begin position="1"/>
        <end position="17"/>
    </location>
</feature>
<comment type="caution">
    <text evidence="4">The sequence shown here is derived from an EMBL/GenBank/DDBJ whole genome shotgun (WGS) entry which is preliminary data.</text>
</comment>
<dbReference type="InterPro" id="IPR000757">
    <property type="entry name" value="Beta-glucanase-like"/>
</dbReference>
<dbReference type="OrthoDB" id="4524534at2759"/>
<keyword evidence="5" id="KW-1185">Reference proteome</keyword>
<dbReference type="SUPFAM" id="SSF49899">
    <property type="entry name" value="Concanavalin A-like lectins/glucanases"/>
    <property type="match status" value="1"/>
</dbReference>
<evidence type="ECO:0000313" key="5">
    <source>
        <dbReference type="Proteomes" id="UP000777438"/>
    </source>
</evidence>
<dbReference type="AlphaFoldDB" id="A0A9P8W1Z3"/>
<gene>
    <name evidence="4" type="ORF">B0T10DRAFT_562636</name>
</gene>